<keyword evidence="3" id="KW-1185">Reference proteome</keyword>
<name>A0AAW1RIJ3_9CHLO</name>
<organism evidence="2 3">
    <name type="scientific">Apatococcus lobatus</name>
    <dbReference type="NCBI Taxonomy" id="904363"/>
    <lineage>
        <taxon>Eukaryota</taxon>
        <taxon>Viridiplantae</taxon>
        <taxon>Chlorophyta</taxon>
        <taxon>core chlorophytes</taxon>
        <taxon>Trebouxiophyceae</taxon>
        <taxon>Chlorellales</taxon>
        <taxon>Chlorellaceae</taxon>
        <taxon>Apatococcus</taxon>
    </lineage>
</organism>
<proteinExistence type="predicted"/>
<evidence type="ECO:0000313" key="3">
    <source>
        <dbReference type="Proteomes" id="UP001438707"/>
    </source>
</evidence>
<evidence type="ECO:0000256" key="1">
    <source>
        <dbReference type="ARBA" id="ARBA00004430"/>
    </source>
</evidence>
<gene>
    <name evidence="2" type="ORF">WJX74_000489</name>
</gene>
<dbReference type="InterPro" id="IPR032675">
    <property type="entry name" value="LRR_dom_sf"/>
</dbReference>
<reference evidence="2 3" key="1">
    <citation type="journal article" date="2024" name="Nat. Commun.">
        <title>Phylogenomics reveals the evolutionary origins of lichenization in chlorophyte algae.</title>
        <authorList>
            <person name="Puginier C."/>
            <person name="Libourel C."/>
            <person name="Otte J."/>
            <person name="Skaloud P."/>
            <person name="Haon M."/>
            <person name="Grisel S."/>
            <person name="Petersen M."/>
            <person name="Berrin J.G."/>
            <person name="Delaux P.M."/>
            <person name="Dal Grande F."/>
            <person name="Keller J."/>
        </authorList>
    </citation>
    <scope>NUCLEOTIDE SEQUENCE [LARGE SCALE GENOMIC DNA]</scope>
    <source>
        <strain evidence="2 3">SAG 2145</strain>
    </source>
</reference>
<dbReference type="Proteomes" id="UP001438707">
    <property type="component" value="Unassembled WGS sequence"/>
</dbReference>
<comment type="subcellular location">
    <subcellularLocation>
        <location evidence="1">Cytoplasm</location>
        <location evidence="1">Cytoskeleton</location>
        <location evidence="1">Cilium axoneme</location>
    </subcellularLocation>
</comment>
<dbReference type="AlphaFoldDB" id="A0AAW1RIJ3"/>
<dbReference type="SUPFAM" id="SSF52047">
    <property type="entry name" value="RNI-like"/>
    <property type="match status" value="1"/>
</dbReference>
<accession>A0AAW1RIJ3</accession>
<comment type="caution">
    <text evidence="2">The sequence shown here is derived from an EMBL/GenBank/DDBJ whole genome shotgun (WGS) entry which is preliminary data.</text>
</comment>
<dbReference type="GO" id="GO:0005930">
    <property type="term" value="C:axoneme"/>
    <property type="evidence" value="ECO:0007669"/>
    <property type="project" value="UniProtKB-SubCell"/>
</dbReference>
<protein>
    <submittedName>
        <fullName evidence="2">Uncharacterized protein</fullName>
    </submittedName>
</protein>
<dbReference type="Gene3D" id="3.80.10.10">
    <property type="entry name" value="Ribonuclease Inhibitor"/>
    <property type="match status" value="1"/>
</dbReference>
<sequence length="269" mass="29587">MLLPFHERLRSIPLVCKAWASLAAPPSPLWRECKLACTATEKKGPHPLSEYPDHYHVMRLLPKHGAAVRDFRAAIWEEEAVHDFSNSFKGIVAQLPSLEKLHFSGPSAVLRSSSDLSYLQHLTSLTQISLGLTDLTTEDWWHSHSLRPLSSLTELAKLKIHVCYKNTRFDNPFAPPRLLDPALSALSRLTSLDLTSSQASQEGNDWKPGNLDALSNASCLERLLILGPGPSWIGGDSPVLGSLVPSACRIISDLDMIHDCSSDVEVSSP</sequence>
<evidence type="ECO:0000313" key="2">
    <source>
        <dbReference type="EMBL" id="KAK9833611.1"/>
    </source>
</evidence>
<dbReference type="EMBL" id="JALJOS010000010">
    <property type="protein sequence ID" value="KAK9833611.1"/>
    <property type="molecule type" value="Genomic_DNA"/>
</dbReference>